<evidence type="ECO:0000313" key="6">
    <source>
        <dbReference type="Proteomes" id="UP000261600"/>
    </source>
</evidence>
<dbReference type="PROSITE" id="PS51034">
    <property type="entry name" value="ZP_2"/>
    <property type="match status" value="1"/>
</dbReference>
<dbReference type="PANTHER" id="PTHR14002">
    <property type="entry name" value="ENDOGLIN/TGF-BETA RECEPTOR TYPE III"/>
    <property type="match status" value="1"/>
</dbReference>
<protein>
    <recommendedName>
        <fullName evidence="4">ZP domain-containing protein</fullName>
    </recommendedName>
</protein>
<dbReference type="Pfam" id="PF23344">
    <property type="entry name" value="ZP-N"/>
    <property type="match status" value="1"/>
</dbReference>
<dbReference type="Gene3D" id="2.60.40.4100">
    <property type="entry name" value="Zona pellucida, ZP-C domain"/>
    <property type="match status" value="1"/>
</dbReference>
<reference evidence="5" key="1">
    <citation type="submission" date="2025-08" db="UniProtKB">
        <authorList>
            <consortium name="Ensembl"/>
        </authorList>
    </citation>
    <scope>IDENTIFICATION</scope>
</reference>
<evidence type="ECO:0000256" key="1">
    <source>
        <dbReference type="ARBA" id="ARBA00022729"/>
    </source>
</evidence>
<feature type="domain" description="ZP" evidence="4">
    <location>
        <begin position="1"/>
        <end position="238"/>
    </location>
</feature>
<dbReference type="Pfam" id="PF00100">
    <property type="entry name" value="Zona_pellucida"/>
    <property type="match status" value="1"/>
</dbReference>
<dbReference type="PRINTS" id="PR00023">
    <property type="entry name" value="ZPELLUCIDA"/>
</dbReference>
<dbReference type="AlphaFoldDB" id="A0A3Q3QAS0"/>
<dbReference type="Ensembl" id="ENSMALT00000008415.1">
    <property type="protein sequence ID" value="ENSMALP00000008241.1"/>
    <property type="gene ID" value="ENSMALG00000005860.1"/>
</dbReference>
<keyword evidence="1" id="KW-0732">Signal</keyword>
<reference evidence="5" key="2">
    <citation type="submission" date="2025-09" db="UniProtKB">
        <authorList>
            <consortium name="Ensembl"/>
        </authorList>
    </citation>
    <scope>IDENTIFICATION</scope>
</reference>
<proteinExistence type="predicted"/>
<evidence type="ECO:0000259" key="4">
    <source>
        <dbReference type="PROSITE" id="PS51034"/>
    </source>
</evidence>
<dbReference type="InterPro" id="IPR048290">
    <property type="entry name" value="ZP_chr"/>
</dbReference>
<dbReference type="Gene3D" id="2.60.40.3210">
    <property type="entry name" value="Zona pellucida, ZP-N domain"/>
    <property type="match status" value="1"/>
</dbReference>
<dbReference type="SMART" id="SM00241">
    <property type="entry name" value="ZP"/>
    <property type="match status" value="1"/>
</dbReference>
<dbReference type="InterPro" id="IPR042235">
    <property type="entry name" value="ZP-C_dom"/>
</dbReference>
<accession>A0A3Q3QAS0</accession>
<dbReference type="InterPro" id="IPR055356">
    <property type="entry name" value="ZP-N"/>
</dbReference>
<dbReference type="Proteomes" id="UP000261600">
    <property type="component" value="Unplaced"/>
</dbReference>
<evidence type="ECO:0000313" key="5">
    <source>
        <dbReference type="Ensembl" id="ENSMALP00000008241.1"/>
    </source>
</evidence>
<evidence type="ECO:0000256" key="2">
    <source>
        <dbReference type="ARBA" id="ARBA00023157"/>
    </source>
</evidence>
<evidence type="ECO:0000256" key="3">
    <source>
        <dbReference type="ARBA" id="ARBA00023180"/>
    </source>
</evidence>
<keyword evidence="2" id="KW-1015">Disulfide bond</keyword>
<dbReference type="InterPro" id="IPR001507">
    <property type="entry name" value="ZP_dom"/>
</dbReference>
<keyword evidence="6" id="KW-1185">Reference proteome</keyword>
<sequence length="266" mass="29301">MTSFGLNAFSGNLAVHNCSWVRVRDGVVWYEVDAQEGACGNTLRTNSTHAIYSNSLFVYPLNNTYFTPSVRLPFFCVYPLDTDTSLNVAISPFLPLAGGLSGVGEPARASMSLFRNSNFTEAYPAGWVSLPVGSPLFVGISVEERDTGFVVVLEDCYSTHSPNSSDPAQYFLIQNKCPADRRQVSVVENGSSLKARFSALFFLFQGDYQNVYLHCNLSLCNRRTHNCVPFCSSRTHRSVSHSIPVKPLTIGPITWDKSSKAADDLQ</sequence>
<keyword evidence="3" id="KW-0325">Glycoprotein</keyword>
<organism evidence="5 6">
    <name type="scientific">Monopterus albus</name>
    <name type="common">Swamp eel</name>
    <dbReference type="NCBI Taxonomy" id="43700"/>
    <lineage>
        <taxon>Eukaryota</taxon>
        <taxon>Metazoa</taxon>
        <taxon>Chordata</taxon>
        <taxon>Craniata</taxon>
        <taxon>Vertebrata</taxon>
        <taxon>Euteleostomi</taxon>
        <taxon>Actinopterygii</taxon>
        <taxon>Neopterygii</taxon>
        <taxon>Teleostei</taxon>
        <taxon>Neoteleostei</taxon>
        <taxon>Acanthomorphata</taxon>
        <taxon>Anabantaria</taxon>
        <taxon>Synbranchiformes</taxon>
        <taxon>Synbranchidae</taxon>
        <taxon>Monopterus</taxon>
    </lineage>
</organism>
<dbReference type="PANTHER" id="PTHR14002:SF31">
    <property type="entry name" value="ZONA PELLUCIDA LIKE DOMAIN CONTAINING 2"/>
    <property type="match status" value="1"/>
</dbReference>
<dbReference type="InterPro" id="IPR055355">
    <property type="entry name" value="ZP-C"/>
</dbReference>
<name>A0A3Q3QAS0_MONAL</name>